<comment type="caution">
    <text evidence="1">The sequence shown here is derived from an EMBL/GenBank/DDBJ whole genome shotgun (WGS) entry which is preliminary data.</text>
</comment>
<evidence type="ECO:0000313" key="1">
    <source>
        <dbReference type="EMBL" id="KAK9928802.1"/>
    </source>
</evidence>
<sequence>MVMPAMMAGQVQANTGCLASASTRAAGDGALHGGEAVQQLGSAAELAGLDGIERWRQRSSRDGGGLVVWLSVVLVQRRIEGLGIGDEVRPWACGDLWQRAAMV</sequence>
<accession>A0AAW1WZD7</accession>
<evidence type="ECO:0000313" key="2">
    <source>
        <dbReference type="Proteomes" id="UP001457282"/>
    </source>
</evidence>
<dbReference type="Proteomes" id="UP001457282">
    <property type="component" value="Unassembled WGS sequence"/>
</dbReference>
<organism evidence="1 2">
    <name type="scientific">Rubus argutus</name>
    <name type="common">Southern blackberry</name>
    <dbReference type="NCBI Taxonomy" id="59490"/>
    <lineage>
        <taxon>Eukaryota</taxon>
        <taxon>Viridiplantae</taxon>
        <taxon>Streptophyta</taxon>
        <taxon>Embryophyta</taxon>
        <taxon>Tracheophyta</taxon>
        <taxon>Spermatophyta</taxon>
        <taxon>Magnoliopsida</taxon>
        <taxon>eudicotyledons</taxon>
        <taxon>Gunneridae</taxon>
        <taxon>Pentapetalae</taxon>
        <taxon>rosids</taxon>
        <taxon>fabids</taxon>
        <taxon>Rosales</taxon>
        <taxon>Rosaceae</taxon>
        <taxon>Rosoideae</taxon>
        <taxon>Rosoideae incertae sedis</taxon>
        <taxon>Rubus</taxon>
    </lineage>
</organism>
<protein>
    <submittedName>
        <fullName evidence="1">Uncharacterized protein</fullName>
    </submittedName>
</protein>
<dbReference type="AlphaFoldDB" id="A0AAW1WZD7"/>
<dbReference type="EMBL" id="JBEDUW010000005">
    <property type="protein sequence ID" value="KAK9928802.1"/>
    <property type="molecule type" value="Genomic_DNA"/>
</dbReference>
<keyword evidence="2" id="KW-1185">Reference proteome</keyword>
<gene>
    <name evidence="1" type="ORF">M0R45_025922</name>
</gene>
<reference evidence="1 2" key="1">
    <citation type="journal article" date="2023" name="G3 (Bethesda)">
        <title>A chromosome-length genome assembly and annotation of blackberry (Rubus argutus, cv. 'Hillquist').</title>
        <authorList>
            <person name="Bruna T."/>
            <person name="Aryal R."/>
            <person name="Dudchenko O."/>
            <person name="Sargent D.J."/>
            <person name="Mead D."/>
            <person name="Buti M."/>
            <person name="Cavallini A."/>
            <person name="Hytonen T."/>
            <person name="Andres J."/>
            <person name="Pham M."/>
            <person name="Weisz D."/>
            <person name="Mascagni F."/>
            <person name="Usai G."/>
            <person name="Natali L."/>
            <person name="Bassil N."/>
            <person name="Fernandez G.E."/>
            <person name="Lomsadze A."/>
            <person name="Armour M."/>
            <person name="Olukolu B."/>
            <person name="Poorten T."/>
            <person name="Britton C."/>
            <person name="Davik J."/>
            <person name="Ashrafi H."/>
            <person name="Aiden E.L."/>
            <person name="Borodovsky M."/>
            <person name="Worthington M."/>
        </authorList>
    </citation>
    <scope>NUCLEOTIDE SEQUENCE [LARGE SCALE GENOMIC DNA]</scope>
    <source>
        <strain evidence="1">PI 553951</strain>
    </source>
</reference>
<proteinExistence type="predicted"/>
<name>A0AAW1WZD7_RUBAR</name>